<feature type="transmembrane region" description="Helical" evidence="1">
    <location>
        <begin position="6"/>
        <end position="28"/>
    </location>
</feature>
<dbReference type="InterPro" id="IPR003832">
    <property type="entry name" value="DUF212"/>
</dbReference>
<organism evidence="2 3">
    <name type="scientific">Leptolinea tardivitalis</name>
    <dbReference type="NCBI Taxonomy" id="229920"/>
    <lineage>
        <taxon>Bacteria</taxon>
        <taxon>Bacillati</taxon>
        <taxon>Chloroflexota</taxon>
        <taxon>Anaerolineae</taxon>
        <taxon>Anaerolineales</taxon>
        <taxon>Anaerolineaceae</taxon>
        <taxon>Leptolinea</taxon>
    </lineage>
</organism>
<dbReference type="AlphaFoldDB" id="A0A0N8GLU3"/>
<proteinExistence type="predicted"/>
<protein>
    <recommendedName>
        <fullName evidence="4">Acid phosphatase</fullName>
    </recommendedName>
</protein>
<name>A0A0N8GLU3_9CHLR</name>
<feature type="transmembrane region" description="Helical" evidence="1">
    <location>
        <begin position="130"/>
        <end position="151"/>
    </location>
</feature>
<dbReference type="Proteomes" id="UP000050430">
    <property type="component" value="Unassembled WGS sequence"/>
</dbReference>
<evidence type="ECO:0000313" key="2">
    <source>
        <dbReference type="EMBL" id="KPL73458.1"/>
    </source>
</evidence>
<reference evidence="2 3" key="1">
    <citation type="submission" date="2015-07" db="EMBL/GenBank/DDBJ databases">
        <title>Genome sequence of Leptolinea tardivitalis DSM 16556.</title>
        <authorList>
            <person name="Hemp J."/>
            <person name="Ward L.M."/>
            <person name="Pace L.A."/>
            <person name="Fischer W.W."/>
        </authorList>
    </citation>
    <scope>NUCLEOTIDE SEQUENCE [LARGE SCALE GENOMIC DNA]</scope>
    <source>
        <strain evidence="2 3">YMTK-2</strain>
    </source>
</reference>
<dbReference type="STRING" id="229920.ADM99_04505"/>
<dbReference type="OrthoDB" id="9792681at2"/>
<keyword evidence="1" id="KW-1133">Transmembrane helix</keyword>
<sequence>MINALLRNGILISALLGWFLAQAVKPFIHYSRTRRWNWGLWFSSGGMPSSHSALMSATTLAAGLFEGFDSSVFAVSFAITMIVVYDAAGVRRQAGMHAERINRMINEIFAGQPINEKQLKEVIGHTPRQVIAGVFFGMAIAVIVWLLFMAAPK</sequence>
<evidence type="ECO:0000313" key="3">
    <source>
        <dbReference type="Proteomes" id="UP000050430"/>
    </source>
</evidence>
<comment type="caution">
    <text evidence="2">The sequence shown here is derived from an EMBL/GenBank/DDBJ whole genome shotgun (WGS) entry which is preliminary data.</text>
</comment>
<dbReference type="EMBL" id="LGCK01000006">
    <property type="protein sequence ID" value="KPL73458.1"/>
    <property type="molecule type" value="Genomic_DNA"/>
</dbReference>
<dbReference type="Pfam" id="PF02681">
    <property type="entry name" value="DUF212"/>
    <property type="match status" value="1"/>
</dbReference>
<evidence type="ECO:0008006" key="4">
    <source>
        <dbReference type="Google" id="ProtNLM"/>
    </source>
</evidence>
<keyword evidence="1" id="KW-0472">Membrane</keyword>
<dbReference type="PANTHER" id="PTHR31446">
    <property type="entry name" value="ACID PHOSPHATASE/VANADIUM-DEPENDENT HALOPEROXIDASE-RELATED PROTEIN"/>
    <property type="match status" value="1"/>
</dbReference>
<keyword evidence="3" id="KW-1185">Reference proteome</keyword>
<accession>A0A0N8GLU3</accession>
<keyword evidence="1" id="KW-0812">Transmembrane</keyword>
<dbReference type="RefSeq" id="WP_062421913.1">
    <property type="nucleotide sequence ID" value="NZ_BBYA01000009.1"/>
</dbReference>
<feature type="transmembrane region" description="Helical" evidence="1">
    <location>
        <begin position="71"/>
        <end position="90"/>
    </location>
</feature>
<evidence type="ECO:0000256" key="1">
    <source>
        <dbReference type="SAM" id="Phobius"/>
    </source>
</evidence>
<gene>
    <name evidence="2" type="ORF">ADM99_04505</name>
</gene>
<dbReference type="PANTHER" id="PTHR31446:SF29">
    <property type="entry name" value="ACID PHOSPHATASE_VANADIUM-DEPENDENT HALOPEROXIDASE-RELATED PROTEIN"/>
    <property type="match status" value="1"/>
</dbReference>